<keyword evidence="5 7" id="KW-0689">Ribosomal protein</keyword>
<organism evidence="12 13">
    <name type="scientific">Amycolatopsis cihanbeyliensis</name>
    <dbReference type="NCBI Taxonomy" id="1128664"/>
    <lineage>
        <taxon>Bacteria</taxon>
        <taxon>Bacillati</taxon>
        <taxon>Actinomycetota</taxon>
        <taxon>Actinomycetes</taxon>
        <taxon>Pseudonocardiales</taxon>
        <taxon>Pseudonocardiaceae</taxon>
        <taxon>Amycolatopsis</taxon>
    </lineage>
</organism>
<dbReference type="InterPro" id="IPR036769">
    <property type="entry name" value="Ribosomal_uL11_C_sf"/>
</dbReference>
<evidence type="ECO:0000313" key="12">
    <source>
        <dbReference type="EMBL" id="TQJ03237.1"/>
    </source>
</evidence>
<dbReference type="InterPro" id="IPR006519">
    <property type="entry name" value="Ribosomal_uL11_bac-typ"/>
</dbReference>
<evidence type="ECO:0000256" key="3">
    <source>
        <dbReference type="ARBA" id="ARBA00022730"/>
    </source>
</evidence>
<dbReference type="InterPro" id="IPR036796">
    <property type="entry name" value="Ribosomal_uL11_N_sf"/>
</dbReference>
<reference evidence="12 13" key="1">
    <citation type="submission" date="2019-06" db="EMBL/GenBank/DDBJ databases">
        <title>Sequencing the genomes of 1000 actinobacteria strains.</title>
        <authorList>
            <person name="Klenk H.-P."/>
        </authorList>
    </citation>
    <scope>NUCLEOTIDE SEQUENCE [LARGE SCALE GENOMIC DNA]</scope>
    <source>
        <strain evidence="12 13">DSM 45679</strain>
    </source>
</reference>
<dbReference type="Gene3D" id="3.30.1550.10">
    <property type="entry name" value="Ribosomal protein L11/L12, N-terminal domain"/>
    <property type="match status" value="1"/>
</dbReference>
<dbReference type="InterPro" id="IPR000911">
    <property type="entry name" value="Ribosomal_uL11"/>
</dbReference>
<evidence type="ECO:0000256" key="8">
    <source>
        <dbReference type="RuleBase" id="RU003978"/>
    </source>
</evidence>
<evidence type="ECO:0000259" key="11">
    <source>
        <dbReference type="Pfam" id="PF03946"/>
    </source>
</evidence>
<comment type="caution">
    <text evidence="12">The sequence shown here is derived from an EMBL/GenBank/DDBJ whole genome shotgun (WGS) entry which is preliminary data.</text>
</comment>
<dbReference type="GO" id="GO:0003735">
    <property type="term" value="F:structural constituent of ribosome"/>
    <property type="evidence" value="ECO:0007669"/>
    <property type="project" value="InterPro"/>
</dbReference>
<dbReference type="PANTHER" id="PTHR11661">
    <property type="entry name" value="60S RIBOSOMAL PROTEIN L12"/>
    <property type="match status" value="1"/>
</dbReference>
<dbReference type="NCBIfam" id="TIGR01632">
    <property type="entry name" value="L11_bact"/>
    <property type="match status" value="1"/>
</dbReference>
<evidence type="ECO:0000256" key="2">
    <source>
        <dbReference type="ARBA" id="ARBA00022481"/>
    </source>
</evidence>
<keyword evidence="6 7" id="KW-0687">Ribonucleoprotein</keyword>
<proteinExistence type="inferred from homology"/>
<gene>
    <name evidence="7" type="primary">rplK</name>
    <name evidence="12" type="ORF">FB471_2989</name>
</gene>
<keyword evidence="4 7" id="KW-0694">RNA-binding</keyword>
<evidence type="ECO:0000256" key="4">
    <source>
        <dbReference type="ARBA" id="ARBA00022884"/>
    </source>
</evidence>
<dbReference type="Gene3D" id="1.10.10.250">
    <property type="entry name" value="Ribosomal protein L11, C-terminal domain"/>
    <property type="match status" value="1"/>
</dbReference>
<evidence type="ECO:0000256" key="6">
    <source>
        <dbReference type="ARBA" id="ARBA00023274"/>
    </source>
</evidence>
<dbReference type="Pfam" id="PF00298">
    <property type="entry name" value="Ribosomal_L11"/>
    <property type="match status" value="1"/>
</dbReference>
<dbReference type="Proteomes" id="UP000320876">
    <property type="component" value="Unassembled WGS sequence"/>
</dbReference>
<evidence type="ECO:0000313" key="13">
    <source>
        <dbReference type="Proteomes" id="UP000320876"/>
    </source>
</evidence>
<dbReference type="FunFam" id="3.30.1550.10:FF:000001">
    <property type="entry name" value="50S ribosomal protein L11"/>
    <property type="match status" value="1"/>
</dbReference>
<keyword evidence="3 7" id="KW-0699">rRNA-binding</keyword>
<comment type="similarity">
    <text evidence="1 7 8">Belongs to the universal ribosomal protein uL11 family.</text>
</comment>
<dbReference type="Pfam" id="PF03946">
    <property type="entry name" value="Ribosomal_L11_N"/>
    <property type="match status" value="1"/>
</dbReference>
<feature type="domain" description="Large ribosomal subunit protein uL11 N-terminal" evidence="11">
    <location>
        <begin position="12"/>
        <end position="69"/>
    </location>
</feature>
<evidence type="ECO:0000256" key="9">
    <source>
        <dbReference type="RuleBase" id="RU003979"/>
    </source>
</evidence>
<dbReference type="InterPro" id="IPR020785">
    <property type="entry name" value="Ribosomal_uL11_CS"/>
</dbReference>
<comment type="PTM">
    <text evidence="7 9">One or more lysine residues are methylated.</text>
</comment>
<evidence type="ECO:0000256" key="5">
    <source>
        <dbReference type="ARBA" id="ARBA00022980"/>
    </source>
</evidence>
<dbReference type="PANTHER" id="PTHR11661:SF1">
    <property type="entry name" value="LARGE RIBOSOMAL SUBUNIT PROTEIN UL11M"/>
    <property type="match status" value="1"/>
</dbReference>
<feature type="domain" description="Large ribosomal subunit protein uL11 C-terminal" evidence="10">
    <location>
        <begin position="74"/>
        <end position="142"/>
    </location>
</feature>
<dbReference type="EMBL" id="VFML01000001">
    <property type="protein sequence ID" value="TQJ03237.1"/>
    <property type="molecule type" value="Genomic_DNA"/>
</dbReference>
<evidence type="ECO:0000259" key="10">
    <source>
        <dbReference type="Pfam" id="PF00298"/>
    </source>
</evidence>
<dbReference type="RefSeq" id="WP_141998807.1">
    <property type="nucleotide sequence ID" value="NZ_VFML01000001.1"/>
</dbReference>
<dbReference type="GO" id="GO:0022625">
    <property type="term" value="C:cytosolic large ribosomal subunit"/>
    <property type="evidence" value="ECO:0007669"/>
    <property type="project" value="TreeGrafter"/>
</dbReference>
<dbReference type="AlphaFoldDB" id="A0A542DJG1"/>
<accession>A0A542DJG1</accession>
<sequence length="143" mass="15270">MPPKKKKLAAIIKLQIQAGAANPAPPVGPALGQHGVNIMEFCKAYNAATESQRGNVVPVEISVFEDRSFDFKLKTPPAAKLLLKAAGVDKGSGEPHKSKVGKVTWDQLREIAETKRTDLNADDPDQAVKIIAGTARSMGLTIE</sequence>
<name>A0A542DJG1_AMYCI</name>
<dbReference type="SUPFAM" id="SSF46906">
    <property type="entry name" value="Ribosomal protein L11, C-terminal domain"/>
    <property type="match status" value="1"/>
</dbReference>
<evidence type="ECO:0000256" key="1">
    <source>
        <dbReference type="ARBA" id="ARBA00010537"/>
    </source>
</evidence>
<dbReference type="PROSITE" id="PS00359">
    <property type="entry name" value="RIBOSOMAL_L11"/>
    <property type="match status" value="1"/>
</dbReference>
<dbReference type="InterPro" id="IPR020783">
    <property type="entry name" value="Ribosomal_uL11_C"/>
</dbReference>
<dbReference type="InterPro" id="IPR020784">
    <property type="entry name" value="Ribosomal_uL11_N"/>
</dbReference>
<dbReference type="SUPFAM" id="SSF54747">
    <property type="entry name" value="Ribosomal L11/L12e N-terminal domain"/>
    <property type="match status" value="1"/>
</dbReference>
<dbReference type="GO" id="GO:0070180">
    <property type="term" value="F:large ribosomal subunit rRNA binding"/>
    <property type="evidence" value="ECO:0007669"/>
    <property type="project" value="UniProtKB-UniRule"/>
</dbReference>
<keyword evidence="13" id="KW-1185">Reference proteome</keyword>
<dbReference type="CDD" id="cd00349">
    <property type="entry name" value="Ribosomal_L11"/>
    <property type="match status" value="1"/>
</dbReference>
<dbReference type="HAMAP" id="MF_00736">
    <property type="entry name" value="Ribosomal_uL11"/>
    <property type="match status" value="1"/>
</dbReference>
<evidence type="ECO:0000256" key="7">
    <source>
        <dbReference type="HAMAP-Rule" id="MF_00736"/>
    </source>
</evidence>
<dbReference type="OrthoDB" id="9802408at2"/>
<comment type="subunit">
    <text evidence="7">Part of the ribosomal stalk of the 50S ribosomal subunit. Interacts with L10 and the large rRNA to form the base of the stalk. L10 forms an elongated spine to which L12 dimers bind in a sequential fashion forming a multimeric L10(L12)X complex.</text>
</comment>
<dbReference type="FunFam" id="1.10.10.250:FF:000001">
    <property type="entry name" value="50S ribosomal protein L11"/>
    <property type="match status" value="1"/>
</dbReference>
<comment type="function">
    <text evidence="7 9">Forms part of the ribosomal stalk which helps the ribosome interact with GTP-bound translation factors.</text>
</comment>
<dbReference type="GO" id="GO:0006412">
    <property type="term" value="P:translation"/>
    <property type="evidence" value="ECO:0007669"/>
    <property type="project" value="UniProtKB-UniRule"/>
</dbReference>
<dbReference type="SMART" id="SM00649">
    <property type="entry name" value="RL11"/>
    <property type="match status" value="1"/>
</dbReference>
<protein>
    <recommendedName>
        <fullName evidence="7">Large ribosomal subunit protein uL11</fullName>
    </recommendedName>
</protein>
<keyword evidence="2 7" id="KW-0488">Methylation</keyword>